<name>A0A412YTI9_9FIRM</name>
<dbReference type="RefSeq" id="WP_118019701.1">
    <property type="nucleotide sequence ID" value="NZ_QRZM01000025.1"/>
</dbReference>
<dbReference type="EMBL" id="QSHZ01000063">
    <property type="protein sequence ID" value="RHC46365.1"/>
    <property type="molecule type" value="Genomic_DNA"/>
</dbReference>
<evidence type="ECO:0000313" key="5">
    <source>
        <dbReference type="Proteomes" id="UP000284543"/>
    </source>
</evidence>
<dbReference type="Proteomes" id="UP000283975">
    <property type="component" value="Unassembled WGS sequence"/>
</dbReference>
<reference evidence="4 5" key="1">
    <citation type="submission" date="2018-08" db="EMBL/GenBank/DDBJ databases">
        <title>A genome reference for cultivated species of the human gut microbiota.</title>
        <authorList>
            <person name="Zou Y."/>
            <person name="Xue W."/>
            <person name="Luo G."/>
        </authorList>
    </citation>
    <scope>NUCLEOTIDE SEQUENCE [LARGE SCALE GENOMIC DNA]</scope>
    <source>
        <strain evidence="2 5">AF14-18</strain>
        <strain evidence="3 4">AM35-14</strain>
    </source>
</reference>
<evidence type="ECO:0000256" key="1">
    <source>
        <dbReference type="SAM" id="MobiDB-lite"/>
    </source>
</evidence>
<dbReference type="Proteomes" id="UP000284543">
    <property type="component" value="Unassembled WGS sequence"/>
</dbReference>
<proteinExistence type="predicted"/>
<gene>
    <name evidence="3" type="ORF">DW839_31265</name>
    <name evidence="2" type="ORF">DWW02_28625</name>
</gene>
<feature type="region of interest" description="Disordered" evidence="1">
    <location>
        <begin position="46"/>
        <end position="98"/>
    </location>
</feature>
<sequence length="98" mass="11232">MFINSKKRFEIREGNQRLVIPYNFIGNIPDWAARHWLVQAAIQDGSISTPDSTKDSALEAADTAAREKAEEYDMRPKEEPEAAEEPEKRPERKSKDKS</sequence>
<comment type="caution">
    <text evidence="2">The sequence shown here is derived from an EMBL/GenBank/DDBJ whole genome shotgun (WGS) entry which is preliminary data.</text>
</comment>
<protein>
    <submittedName>
        <fullName evidence="2">Uncharacterized protein</fullName>
    </submittedName>
</protein>
<evidence type="ECO:0000313" key="3">
    <source>
        <dbReference type="EMBL" id="RHC46365.1"/>
    </source>
</evidence>
<evidence type="ECO:0000313" key="4">
    <source>
        <dbReference type="Proteomes" id="UP000283975"/>
    </source>
</evidence>
<dbReference type="EMBL" id="QRZM01000025">
    <property type="protein sequence ID" value="RGV69156.1"/>
    <property type="molecule type" value="Genomic_DNA"/>
</dbReference>
<accession>A0A412YTI9</accession>
<feature type="compositionally biased region" description="Basic and acidic residues" evidence="1">
    <location>
        <begin position="64"/>
        <end position="98"/>
    </location>
</feature>
<organism evidence="2 5">
    <name type="scientific">Enterocloster bolteae</name>
    <dbReference type="NCBI Taxonomy" id="208479"/>
    <lineage>
        <taxon>Bacteria</taxon>
        <taxon>Bacillati</taxon>
        <taxon>Bacillota</taxon>
        <taxon>Clostridia</taxon>
        <taxon>Lachnospirales</taxon>
        <taxon>Lachnospiraceae</taxon>
        <taxon>Enterocloster</taxon>
    </lineage>
</organism>
<dbReference type="AlphaFoldDB" id="A0A412YTI9"/>
<evidence type="ECO:0000313" key="2">
    <source>
        <dbReference type="EMBL" id="RGV69156.1"/>
    </source>
</evidence>